<keyword evidence="6" id="KW-1185">Reference proteome</keyword>
<accession>A0A6B9ZGD0</accession>
<evidence type="ECO:0000313" key="6">
    <source>
        <dbReference type="Proteomes" id="UP000476411"/>
    </source>
</evidence>
<dbReference type="Proteomes" id="UP000476411">
    <property type="component" value="Chromosome"/>
</dbReference>
<reference evidence="5 6" key="1">
    <citation type="submission" date="2020-01" db="EMBL/GenBank/DDBJ databases">
        <title>Complete genome sequence of Chitinophaga sp. H33E-04 isolated from quinoa roots.</title>
        <authorList>
            <person name="Weon H.-Y."/>
            <person name="Lee S.A."/>
        </authorList>
    </citation>
    <scope>NUCLEOTIDE SEQUENCE [LARGE SCALE GENOMIC DNA]</scope>
    <source>
        <strain evidence="5 6">H33E-04</strain>
    </source>
</reference>
<evidence type="ECO:0000256" key="1">
    <source>
        <dbReference type="ARBA" id="ARBA00010871"/>
    </source>
</evidence>
<dbReference type="InterPro" id="IPR013815">
    <property type="entry name" value="ATP_grasp_subdomain_1"/>
</dbReference>
<dbReference type="Pfam" id="PF07478">
    <property type="entry name" value="Dala_Dala_lig_C"/>
    <property type="match status" value="1"/>
</dbReference>
<dbReference type="GO" id="GO:0008716">
    <property type="term" value="F:D-alanine-D-alanine ligase activity"/>
    <property type="evidence" value="ECO:0007669"/>
    <property type="project" value="InterPro"/>
</dbReference>
<dbReference type="GO" id="GO:0046872">
    <property type="term" value="F:metal ion binding"/>
    <property type="evidence" value="ECO:0007669"/>
    <property type="project" value="InterPro"/>
</dbReference>
<protein>
    <submittedName>
        <fullName evidence="5">ATP-grasp domain-containing protein</fullName>
    </submittedName>
</protein>
<dbReference type="Gene3D" id="3.30.470.20">
    <property type="entry name" value="ATP-grasp fold, B domain"/>
    <property type="match status" value="1"/>
</dbReference>
<organism evidence="5 6">
    <name type="scientific">Chitinophaga agri</name>
    <dbReference type="NCBI Taxonomy" id="2703787"/>
    <lineage>
        <taxon>Bacteria</taxon>
        <taxon>Pseudomonadati</taxon>
        <taxon>Bacteroidota</taxon>
        <taxon>Chitinophagia</taxon>
        <taxon>Chitinophagales</taxon>
        <taxon>Chitinophagaceae</taxon>
        <taxon>Chitinophaga</taxon>
    </lineage>
</organism>
<sequence length="356" mass="39781">MSVTGTPVALLYQAQQPPARNGILKPMKPGGYSDSGADIAYALREKQIPVSTPVIHPQLAIDLDWVFPDTEAGIRHALAKGAQVLWLNTILYNGHPVEPFLKKGIAAVGQLPRNTDLYDDKWTTNKLLQRNNLPIPPAILINKDNLHDYQLNFSFPVVVKPIRGRGSEGVHVIHTAAALDEMLDIMFREDKYGSAVYVEKYLTGKELTITVMPPGKYKINDICQEKINYWSLPPVERFNHHDGVAPYNGTIAVVNNSRVLDDASLQSSAIITLCKQCESAAALVGARAPVRIDCRQDEQGKYFLFDLNMKPNMTGASRPHRMDQDSLSALAARKIGWTFPDLLENMLRQQWRFIKV</sequence>
<dbReference type="RefSeq" id="WP_162332794.1">
    <property type="nucleotide sequence ID" value="NZ_CP048113.1"/>
</dbReference>
<dbReference type="EMBL" id="CP048113">
    <property type="protein sequence ID" value="QHS61116.1"/>
    <property type="molecule type" value="Genomic_DNA"/>
</dbReference>
<evidence type="ECO:0000313" key="5">
    <source>
        <dbReference type="EMBL" id="QHS61116.1"/>
    </source>
</evidence>
<dbReference type="PANTHER" id="PTHR23132">
    <property type="entry name" value="D-ALANINE--D-ALANINE LIGASE"/>
    <property type="match status" value="1"/>
</dbReference>
<evidence type="ECO:0000259" key="4">
    <source>
        <dbReference type="PROSITE" id="PS50975"/>
    </source>
</evidence>
<comment type="similarity">
    <text evidence="1">Belongs to the D-alanine--D-alanine ligase family.</text>
</comment>
<dbReference type="KEGG" id="chih:GWR21_16375"/>
<keyword evidence="3" id="KW-0547">Nucleotide-binding</keyword>
<evidence type="ECO:0000256" key="3">
    <source>
        <dbReference type="PROSITE-ProRule" id="PRU00409"/>
    </source>
</evidence>
<keyword evidence="2" id="KW-0436">Ligase</keyword>
<keyword evidence="3" id="KW-0067">ATP-binding</keyword>
<feature type="domain" description="ATP-grasp" evidence="4">
    <location>
        <begin position="125"/>
        <end position="336"/>
    </location>
</feature>
<proteinExistence type="inferred from homology"/>
<dbReference type="GO" id="GO:0005524">
    <property type="term" value="F:ATP binding"/>
    <property type="evidence" value="ECO:0007669"/>
    <property type="project" value="UniProtKB-UniRule"/>
</dbReference>
<dbReference type="SUPFAM" id="SSF56059">
    <property type="entry name" value="Glutathione synthetase ATP-binding domain-like"/>
    <property type="match status" value="1"/>
</dbReference>
<dbReference type="PROSITE" id="PS50975">
    <property type="entry name" value="ATP_GRASP"/>
    <property type="match status" value="1"/>
</dbReference>
<gene>
    <name evidence="5" type="ORF">GWR21_16375</name>
</gene>
<dbReference type="Gene3D" id="3.30.1490.20">
    <property type="entry name" value="ATP-grasp fold, A domain"/>
    <property type="match status" value="1"/>
</dbReference>
<dbReference type="InterPro" id="IPR011095">
    <property type="entry name" value="Dala_Dala_lig_C"/>
</dbReference>
<dbReference type="InterPro" id="IPR011761">
    <property type="entry name" value="ATP-grasp"/>
</dbReference>
<dbReference type="AlphaFoldDB" id="A0A6B9ZGD0"/>
<name>A0A6B9ZGD0_9BACT</name>
<evidence type="ECO:0000256" key="2">
    <source>
        <dbReference type="ARBA" id="ARBA00022598"/>
    </source>
</evidence>
<dbReference type="PANTHER" id="PTHR23132:SF23">
    <property type="entry name" value="D-ALANINE--D-ALANINE LIGASE B"/>
    <property type="match status" value="1"/>
</dbReference>